<reference evidence="2 3" key="1">
    <citation type="journal article" date="2015" name="Nat. Commun.">
        <title>Outbred genome sequencing and CRISPR/Cas9 gene editing in butterflies.</title>
        <authorList>
            <person name="Li X."/>
            <person name="Fan D."/>
            <person name="Zhang W."/>
            <person name="Liu G."/>
            <person name="Zhang L."/>
            <person name="Zhao L."/>
            <person name="Fang X."/>
            <person name="Chen L."/>
            <person name="Dong Y."/>
            <person name="Chen Y."/>
            <person name="Ding Y."/>
            <person name="Zhao R."/>
            <person name="Feng M."/>
            <person name="Zhu Y."/>
            <person name="Feng Y."/>
            <person name="Jiang X."/>
            <person name="Zhu D."/>
            <person name="Xiang H."/>
            <person name="Feng X."/>
            <person name="Li S."/>
            <person name="Wang J."/>
            <person name="Zhang G."/>
            <person name="Kronforst M.R."/>
            <person name="Wang W."/>
        </authorList>
    </citation>
    <scope>NUCLEOTIDE SEQUENCE [LARGE SCALE GENOMIC DNA]</scope>
    <source>
        <strain evidence="2">Ya'a_city_454_Px</strain>
        <tissue evidence="2">Whole body</tissue>
    </source>
</reference>
<evidence type="ECO:0000313" key="3">
    <source>
        <dbReference type="Proteomes" id="UP000053268"/>
    </source>
</evidence>
<evidence type="ECO:0000313" key="2">
    <source>
        <dbReference type="EMBL" id="KPJ03140.1"/>
    </source>
</evidence>
<accession>A0A194QDW3</accession>
<sequence>MNFVRGCSRVQSASQPAVPKRSTLKLKSSKDSVYSIQSSRRSTAFHAEKLTPRRSDNWVDVMNDKLTKVSYRVYAMLEA</sequence>
<name>A0A194QDW3_PAPXU</name>
<keyword evidence="3" id="KW-1185">Reference proteome</keyword>
<evidence type="ECO:0000256" key="1">
    <source>
        <dbReference type="SAM" id="MobiDB-lite"/>
    </source>
</evidence>
<gene>
    <name evidence="2" type="ORF">RR46_06298</name>
</gene>
<protein>
    <submittedName>
        <fullName evidence="2">Uncharacterized protein</fullName>
    </submittedName>
</protein>
<dbReference type="Proteomes" id="UP000053268">
    <property type="component" value="Unassembled WGS sequence"/>
</dbReference>
<dbReference type="AlphaFoldDB" id="A0A194QDW3"/>
<feature type="region of interest" description="Disordered" evidence="1">
    <location>
        <begin position="1"/>
        <end position="24"/>
    </location>
</feature>
<organism evidence="2 3">
    <name type="scientific">Papilio xuthus</name>
    <name type="common">Asian swallowtail butterfly</name>
    <dbReference type="NCBI Taxonomy" id="66420"/>
    <lineage>
        <taxon>Eukaryota</taxon>
        <taxon>Metazoa</taxon>
        <taxon>Ecdysozoa</taxon>
        <taxon>Arthropoda</taxon>
        <taxon>Hexapoda</taxon>
        <taxon>Insecta</taxon>
        <taxon>Pterygota</taxon>
        <taxon>Neoptera</taxon>
        <taxon>Endopterygota</taxon>
        <taxon>Lepidoptera</taxon>
        <taxon>Glossata</taxon>
        <taxon>Ditrysia</taxon>
        <taxon>Papilionoidea</taxon>
        <taxon>Papilionidae</taxon>
        <taxon>Papilioninae</taxon>
        <taxon>Papilio</taxon>
    </lineage>
</organism>
<dbReference type="EMBL" id="KQ459193">
    <property type="protein sequence ID" value="KPJ03140.1"/>
    <property type="molecule type" value="Genomic_DNA"/>
</dbReference>
<proteinExistence type="predicted"/>